<evidence type="ECO:0000259" key="2">
    <source>
        <dbReference type="Pfam" id="PF01408"/>
    </source>
</evidence>
<dbReference type="SUPFAM" id="SSF51735">
    <property type="entry name" value="NAD(P)-binding Rossmann-fold domains"/>
    <property type="match status" value="1"/>
</dbReference>
<dbReference type="GO" id="GO:0000166">
    <property type="term" value="F:nucleotide binding"/>
    <property type="evidence" value="ECO:0007669"/>
    <property type="project" value="InterPro"/>
</dbReference>
<evidence type="ECO:0000259" key="3">
    <source>
        <dbReference type="Pfam" id="PF22685"/>
    </source>
</evidence>
<keyword evidence="1" id="KW-0560">Oxidoreductase</keyword>
<dbReference type="Proteomes" id="UP000318681">
    <property type="component" value="Unassembled WGS sequence"/>
</dbReference>
<dbReference type="InterPro" id="IPR000683">
    <property type="entry name" value="Gfo/Idh/MocA-like_OxRdtase_N"/>
</dbReference>
<dbReference type="Pfam" id="PF22685">
    <property type="entry name" value="Gal80p_C-like"/>
    <property type="match status" value="1"/>
</dbReference>
<feature type="domain" description="Gfo/Idh/MocA-like oxidoreductase N-terminal" evidence="2">
    <location>
        <begin position="27"/>
        <end position="137"/>
    </location>
</feature>
<accession>A0A558RBA4</accession>
<dbReference type="PANTHER" id="PTHR43818:SF11">
    <property type="entry name" value="BCDNA.GH03377"/>
    <property type="match status" value="1"/>
</dbReference>
<dbReference type="PANTHER" id="PTHR43818">
    <property type="entry name" value="BCDNA.GH03377"/>
    <property type="match status" value="1"/>
</dbReference>
<dbReference type="InterPro" id="IPR055080">
    <property type="entry name" value="Gal80p-like_C"/>
</dbReference>
<dbReference type="Pfam" id="PF01408">
    <property type="entry name" value="GFO_IDH_MocA"/>
    <property type="match status" value="1"/>
</dbReference>
<name>A0A558RBA4_9SPHN</name>
<evidence type="ECO:0000313" key="5">
    <source>
        <dbReference type="Proteomes" id="UP000318681"/>
    </source>
</evidence>
<proteinExistence type="predicted"/>
<dbReference type="InterPro" id="IPR036291">
    <property type="entry name" value="NAD(P)-bd_dom_sf"/>
</dbReference>
<evidence type="ECO:0000313" key="4">
    <source>
        <dbReference type="EMBL" id="TVV76641.1"/>
    </source>
</evidence>
<evidence type="ECO:0000256" key="1">
    <source>
        <dbReference type="ARBA" id="ARBA00023002"/>
    </source>
</evidence>
<protein>
    <submittedName>
        <fullName evidence="4">Gfo/Idh/MocA family oxidoreductase</fullName>
    </submittedName>
</protein>
<dbReference type="Gene3D" id="3.30.360.10">
    <property type="entry name" value="Dihydrodipicolinate Reductase, domain 2"/>
    <property type="match status" value="1"/>
</dbReference>
<dbReference type="AlphaFoldDB" id="A0A558RBA4"/>
<dbReference type="SUPFAM" id="SSF55347">
    <property type="entry name" value="Glyceraldehyde-3-phosphate dehydrogenase-like, C-terminal domain"/>
    <property type="match status" value="1"/>
</dbReference>
<keyword evidence="5" id="KW-1185">Reference proteome</keyword>
<comment type="caution">
    <text evidence="4">The sequence shown here is derived from an EMBL/GenBank/DDBJ whole genome shotgun (WGS) entry which is preliminary data.</text>
</comment>
<dbReference type="OrthoDB" id="9801953at2"/>
<dbReference type="EMBL" id="VNIM01000008">
    <property type="protein sequence ID" value="TVV76641.1"/>
    <property type="molecule type" value="Genomic_DNA"/>
</dbReference>
<dbReference type="InterPro" id="IPR050463">
    <property type="entry name" value="Gfo/Idh/MocA_oxidrdct_glycsds"/>
</dbReference>
<sequence>MTDTSPNTGPNTGPLRIGFAGGNATRGWARDAHLPAIRALPGLAVGAVSARDQSLADEAAAVFGAPVAYGDTLAMVRDPGIDIVAVTVKVPEHRAIVLAAIAAGKHVYCEWPLGRDLAEAEELAAAARASDVHVAIGLQGTHAPAIRHAARLVREGAIGRPLNLRVVSPTAGWANEAPPFYAYLQDKRNGATLSSIAGGHTIAVIEAIVGPYADLSAINSILRDTVRISGTDEVVQRTCPDHVLAIGRHANGCVSSLEVLGGLPNTPFLFELRGTEGALTVSGHHAGGFQVSDLTVTATPAAAPQSAHVVAGLAGGPINVAESWAAFEADIRAGTRTVPDFETAVRLTRVLDAIDTAADTGGRVTIAD</sequence>
<reference evidence="4 5" key="1">
    <citation type="submission" date="2019-07" db="EMBL/GenBank/DDBJ databases">
        <title>Sphingomonas solaris sp. nov., isolated from a solar panel from Boston, Massachusetts.</title>
        <authorList>
            <person name="Tanner K."/>
            <person name="Pascual J."/>
            <person name="Mancuso C."/>
            <person name="Pereto J."/>
            <person name="Khalil A."/>
            <person name="Vilanova C."/>
        </authorList>
    </citation>
    <scope>NUCLEOTIDE SEQUENCE [LARGE SCALE GENOMIC DNA]</scope>
    <source>
        <strain evidence="4 5">R4DWN</strain>
    </source>
</reference>
<gene>
    <name evidence="4" type="ORF">FOY91_03685</name>
</gene>
<organism evidence="4 5">
    <name type="scientific">Alterirhizorhabdus solaris</name>
    <dbReference type="NCBI Taxonomy" id="2529389"/>
    <lineage>
        <taxon>Bacteria</taxon>
        <taxon>Pseudomonadati</taxon>
        <taxon>Pseudomonadota</taxon>
        <taxon>Alphaproteobacteria</taxon>
        <taxon>Sphingomonadales</taxon>
        <taxon>Rhizorhabdaceae</taxon>
        <taxon>Alterirhizorhabdus</taxon>
    </lineage>
</organism>
<dbReference type="RefSeq" id="WP_145148253.1">
    <property type="nucleotide sequence ID" value="NZ_VNIM01000008.1"/>
</dbReference>
<feature type="domain" description="Gal80p-like C-terminal" evidence="3">
    <location>
        <begin position="144"/>
        <end position="283"/>
    </location>
</feature>
<dbReference type="GO" id="GO:0016491">
    <property type="term" value="F:oxidoreductase activity"/>
    <property type="evidence" value="ECO:0007669"/>
    <property type="project" value="UniProtKB-KW"/>
</dbReference>
<dbReference type="Gene3D" id="3.40.50.720">
    <property type="entry name" value="NAD(P)-binding Rossmann-like Domain"/>
    <property type="match status" value="1"/>
</dbReference>